<protein>
    <submittedName>
        <fullName evidence="2">Uncharacterized protein</fullName>
    </submittedName>
</protein>
<keyword evidence="1" id="KW-0472">Membrane</keyword>
<keyword evidence="1" id="KW-0812">Transmembrane</keyword>
<reference evidence="2" key="2">
    <citation type="submission" date="2013-05" db="EMBL/GenBank/DDBJ databases">
        <authorList>
            <person name="Carter J.-M."/>
            <person name="Baker S.C."/>
            <person name="Pink R."/>
            <person name="Carter D.R.F."/>
            <person name="Collins A."/>
            <person name="Tomlin J."/>
            <person name="Gibbs M."/>
            <person name="Breuker C.J."/>
        </authorList>
    </citation>
    <scope>NUCLEOTIDE SEQUENCE</scope>
    <source>
        <tissue evidence="2">Ovary</tissue>
    </source>
</reference>
<dbReference type="EMBL" id="GAIX01005974">
    <property type="protein sequence ID" value="JAA86586.1"/>
    <property type="molecule type" value="Transcribed_RNA"/>
</dbReference>
<proteinExistence type="predicted"/>
<keyword evidence="1" id="KW-1133">Transmembrane helix</keyword>
<evidence type="ECO:0000313" key="2">
    <source>
        <dbReference type="EMBL" id="JAA86586.1"/>
    </source>
</evidence>
<sequence>MCCEELLYLYAMVTTCHIYIFFILDFDINISVFTIEPRGTARMYIPTWLIPRTRIQRFASTLYITYHRVRL</sequence>
<name>S4P4G4_9NEOP</name>
<accession>S4P4G4</accession>
<evidence type="ECO:0000256" key="1">
    <source>
        <dbReference type="SAM" id="Phobius"/>
    </source>
</evidence>
<feature type="transmembrane region" description="Helical" evidence="1">
    <location>
        <begin position="6"/>
        <end position="24"/>
    </location>
</feature>
<reference evidence="2" key="1">
    <citation type="journal article" date="2013" name="BMC Genomics">
        <title>Unscrambling butterfly oogenesis.</title>
        <authorList>
            <person name="Carter J.M."/>
            <person name="Baker S.C."/>
            <person name="Pink R."/>
            <person name="Carter D.R."/>
            <person name="Collins A."/>
            <person name="Tomlin J."/>
            <person name="Gibbs M."/>
            <person name="Breuker C.J."/>
        </authorList>
    </citation>
    <scope>NUCLEOTIDE SEQUENCE</scope>
    <source>
        <tissue evidence="2">Ovary</tissue>
    </source>
</reference>
<organism evidence="2">
    <name type="scientific">Pararge aegeria</name>
    <name type="common">speckled wood butterfly</name>
    <dbReference type="NCBI Taxonomy" id="116150"/>
    <lineage>
        <taxon>Eukaryota</taxon>
        <taxon>Metazoa</taxon>
        <taxon>Ecdysozoa</taxon>
        <taxon>Arthropoda</taxon>
        <taxon>Hexapoda</taxon>
        <taxon>Insecta</taxon>
        <taxon>Pterygota</taxon>
        <taxon>Neoptera</taxon>
        <taxon>Endopterygota</taxon>
        <taxon>Lepidoptera</taxon>
        <taxon>Glossata</taxon>
        <taxon>Ditrysia</taxon>
        <taxon>Papilionoidea</taxon>
        <taxon>Nymphalidae</taxon>
        <taxon>Satyrinae</taxon>
        <taxon>Satyrini</taxon>
        <taxon>Parargina</taxon>
        <taxon>Pararge</taxon>
    </lineage>
</organism>
<dbReference type="AlphaFoldDB" id="S4P4G4"/>